<dbReference type="PANTHER" id="PTHR28260:SF1">
    <property type="entry name" value="SPINDLE POLE BODY COMPONENT SPC105"/>
    <property type="match status" value="1"/>
</dbReference>
<evidence type="ECO:0000259" key="3">
    <source>
        <dbReference type="SMART" id="SM00787"/>
    </source>
</evidence>
<evidence type="ECO:0000313" key="4">
    <source>
        <dbReference type="EMBL" id="KAG0645464.1"/>
    </source>
</evidence>
<feature type="compositionally biased region" description="Basic and acidic residues" evidence="2">
    <location>
        <begin position="699"/>
        <end position="717"/>
    </location>
</feature>
<feature type="domain" description="Spc7 kinetochore protein" evidence="3">
    <location>
        <begin position="1037"/>
        <end position="1348"/>
    </location>
</feature>
<feature type="compositionally biased region" description="Polar residues" evidence="2">
    <location>
        <begin position="103"/>
        <end position="114"/>
    </location>
</feature>
<feature type="compositionally biased region" description="Low complexity" evidence="2">
    <location>
        <begin position="353"/>
        <end position="367"/>
    </location>
</feature>
<keyword evidence="1" id="KW-0175">Coiled coil</keyword>
<feature type="compositionally biased region" description="Polar residues" evidence="2">
    <location>
        <begin position="765"/>
        <end position="774"/>
    </location>
</feature>
<dbReference type="InterPro" id="IPR013253">
    <property type="entry name" value="Spc7_domain"/>
</dbReference>
<feature type="region of interest" description="Disordered" evidence="2">
    <location>
        <begin position="129"/>
        <end position="400"/>
    </location>
</feature>
<dbReference type="EMBL" id="VNKQ01000018">
    <property type="protein sequence ID" value="KAG0645464.1"/>
    <property type="molecule type" value="Genomic_DNA"/>
</dbReference>
<sequence>MSSREEITLPATRPKSRKSLAHIPSSQDMDQENMTADYGALAGAKKLPKKSRSKSIGPGGLDALKDAAGNRRKSLASVPHPTPKSILKPTMPPLREIPAHISARTTSPKKSTLPSAAASDVVIDFGIDTPTGPTVTGADSLPNPFRVEDSAAVNETRVTLRTEEEQHAASREREERERKDLEKEINSRRDARRKSLANRRVSFAPEATLHTWDVVVEYQDSTTSSNSTNSTRRASSTAGETHQPQIPGPVSPDPSEAPSTPPEQVEEQTETPNPAHQRDLHQKKRRRSSGIPPMNFNNPEDEAFSSSPFSGSSADEEDELVDAENDEGSTSNSGSEDDDGTTMSIDGGETTDMSMASFKSGSSGSSFRLEEALRLASRQAGTQGIDFDEHGDAEMAESEDGEVIASFAPFKTNIVKNLESKQDQENVNPFSPAFKAGALAQDEDKSDGEEITMEMTNAVGGILPGEQADDDEMSMDVTRAFGSIISNEPPKTSLRRKSVQAGRRQSTRRRSSGERSSLGDVTMDLTVAMGGIQPAEDETDSKDDEDMTMEFTSIVGGVLPQGNLSTNSRRRSSVAPSQKVKRGKPRESLDSAAGDDTMDITVAMGRILPSITESSRGPDATLGMDMTNAVEGVLPRQLNPGKRTQAKKVMELETDLGSSPFQAVVATNSPREAPVPVHTIASETGSPSMAAFRGKGIRRSTDARHSTTPKSKTDGHTPVKKPTTPSKQITPQSFRPTSTGKTPPSKNVVMRTSSPRRLFKDEIKVSSTPQSSAIKNRVTPSKLFQKDKNTGVATPNFVLTPQRRVSSGIGIDKEGLGSPRVASLLDRRGSIGDHARSFVPSLPNELRSVVTFHDPRAIEEEIDREREQEENRENGRKILEVEADQAEDENDATFNLKEMIQTLTPKKKSLKGRKSLHVGAAKGILGKRPIELDEDEEEEDNGMKRIKGHQSSPVKNVKLRGPPSKAETTGRMTRATRKSLEISNNASSTPKTASPEQVKVTTPRDHRRFKDAEVHASHHGIVPFAEKEAWGDPQIIEESNGEDRIQLQDFLNLTSIRFMELTTTKRRHTIAHKTADSKDSRLLGISLEDCVAAGAVTIPMLELFQHACHELKSYISEGRKTIREIETETFEENPPLFREYISAPADIKVVMDNQLKNVKTHARLRSKSMWYEWRLTLLETLRDGFFKTADGMEMDEDALAQQQTLLDSVLPRLVRQLAQLEREEIDLQSSAEELANCDQAELSEARQQLITYDADIEAKKLLIVELSRQLQGKEAEFSTGVERKEACLEDIRNAEKIREECRGWTSNEISALKAKVDDIEKEHGWTVTGVSGTTISMTYRKEIELVFDASSFQSNNSTAQQASSSRIDLWYIAGKRELCPLPLTQEKEFFLQSIRDHIRGLPQARTQVKDLLDTVSKGWNKANVVGDNIRLLKTSNPTDITKTSDNSVLVTSMLLIASLTTKVQISFHLTSHSGKDGISVEALPNATVIYGERFNEPKMREFLLNRCGNTVTERAALSNASWGAAVAELGDKLLARGRK</sequence>
<dbReference type="InterPro" id="IPR040850">
    <property type="entry name" value="Knl1_RWD_C"/>
</dbReference>
<evidence type="ECO:0000313" key="5">
    <source>
        <dbReference type="Proteomes" id="UP000785200"/>
    </source>
</evidence>
<dbReference type="OrthoDB" id="5592879at2759"/>
<feature type="compositionally biased region" description="Polar residues" evidence="2">
    <location>
        <begin position="723"/>
        <end position="755"/>
    </location>
</feature>
<feature type="region of interest" description="Disordered" evidence="2">
    <location>
        <begin position="461"/>
        <end position="594"/>
    </location>
</feature>
<feature type="compositionally biased region" description="Polar residues" evidence="2">
    <location>
        <begin position="981"/>
        <end position="995"/>
    </location>
</feature>
<dbReference type="Proteomes" id="UP000785200">
    <property type="component" value="Unassembled WGS sequence"/>
</dbReference>
<dbReference type="PANTHER" id="PTHR28260">
    <property type="entry name" value="SPINDLE POLE BODY COMPONENT SPC105"/>
    <property type="match status" value="1"/>
</dbReference>
<feature type="compositionally biased region" description="Polar residues" evidence="2">
    <location>
        <begin position="24"/>
        <end position="34"/>
    </location>
</feature>
<dbReference type="GO" id="GO:0000776">
    <property type="term" value="C:kinetochore"/>
    <property type="evidence" value="ECO:0007669"/>
    <property type="project" value="TreeGrafter"/>
</dbReference>
<feature type="compositionally biased region" description="Low complexity" evidence="2">
    <location>
        <begin position="304"/>
        <end position="313"/>
    </location>
</feature>
<organism evidence="4 5">
    <name type="scientific">Hyphodiscus hymeniophilus</name>
    <dbReference type="NCBI Taxonomy" id="353542"/>
    <lineage>
        <taxon>Eukaryota</taxon>
        <taxon>Fungi</taxon>
        <taxon>Dikarya</taxon>
        <taxon>Ascomycota</taxon>
        <taxon>Pezizomycotina</taxon>
        <taxon>Leotiomycetes</taxon>
        <taxon>Helotiales</taxon>
        <taxon>Hyphodiscaceae</taxon>
        <taxon>Hyphodiscus</taxon>
    </lineage>
</organism>
<feature type="region of interest" description="Disordered" evidence="2">
    <location>
        <begin position="763"/>
        <end position="782"/>
    </location>
</feature>
<dbReference type="Pfam" id="PF08317">
    <property type="entry name" value="Spc7"/>
    <property type="match status" value="1"/>
</dbReference>
<feature type="compositionally biased region" description="Basic and acidic residues" evidence="2">
    <location>
        <begin position="158"/>
        <end position="189"/>
    </location>
</feature>
<dbReference type="SMART" id="SM01315">
    <property type="entry name" value="Spc7_N"/>
    <property type="match status" value="1"/>
</dbReference>
<feature type="compositionally biased region" description="Acidic residues" evidence="2">
    <location>
        <begin position="535"/>
        <end position="548"/>
    </location>
</feature>
<feature type="region of interest" description="Disordered" evidence="2">
    <location>
        <begin position="421"/>
        <end position="449"/>
    </location>
</feature>
<dbReference type="Pfam" id="PF18210">
    <property type="entry name" value="Knl1_RWD_C"/>
    <property type="match status" value="1"/>
</dbReference>
<reference evidence="4" key="1">
    <citation type="submission" date="2019-07" db="EMBL/GenBank/DDBJ databases">
        <title>Hyphodiscus hymeniophilus genome sequencing and assembly.</title>
        <authorList>
            <person name="Kramer G."/>
            <person name="Nodwell J."/>
        </authorList>
    </citation>
    <scope>NUCLEOTIDE SEQUENCE</scope>
    <source>
        <strain evidence="4">ATCC 34498</strain>
    </source>
</reference>
<feature type="region of interest" description="Disordered" evidence="2">
    <location>
        <begin position="678"/>
        <end position="758"/>
    </location>
</feature>
<dbReference type="SMART" id="SM00787">
    <property type="entry name" value="Spc7"/>
    <property type="match status" value="1"/>
</dbReference>
<feature type="region of interest" description="Disordered" evidence="2">
    <location>
        <begin position="1"/>
        <end position="116"/>
    </location>
</feature>
<proteinExistence type="predicted"/>
<feature type="compositionally biased region" description="Acidic residues" evidence="2">
    <location>
        <begin position="314"/>
        <end position="327"/>
    </location>
</feature>
<dbReference type="Pfam" id="PF15402">
    <property type="entry name" value="MELT_2"/>
    <property type="match status" value="5"/>
</dbReference>
<dbReference type="GO" id="GO:0007094">
    <property type="term" value="P:mitotic spindle assembly checkpoint signaling"/>
    <property type="evidence" value="ECO:0007669"/>
    <property type="project" value="TreeGrafter"/>
</dbReference>
<dbReference type="GO" id="GO:1990758">
    <property type="term" value="P:mitotic sister chromatid biorientation"/>
    <property type="evidence" value="ECO:0007669"/>
    <property type="project" value="TreeGrafter"/>
</dbReference>
<name>A0A9P6SN23_9HELO</name>
<dbReference type="GO" id="GO:0034501">
    <property type="term" value="P:protein localization to kinetochore"/>
    <property type="evidence" value="ECO:0007669"/>
    <property type="project" value="TreeGrafter"/>
</dbReference>
<evidence type="ECO:0000256" key="2">
    <source>
        <dbReference type="SAM" id="MobiDB-lite"/>
    </source>
</evidence>
<accession>A0A9P6SN23</accession>
<keyword evidence="5" id="KW-1185">Reference proteome</keyword>
<protein>
    <submittedName>
        <fullName evidence="4">NMS complex subunit spc7</fullName>
    </submittedName>
</protein>
<feature type="compositionally biased region" description="Low complexity" evidence="2">
    <location>
        <begin position="221"/>
        <end position="238"/>
    </location>
</feature>
<feature type="coiled-coil region" evidence="1">
    <location>
        <begin position="1217"/>
        <end position="1276"/>
    </location>
</feature>
<feature type="region of interest" description="Disordered" evidence="2">
    <location>
        <begin position="934"/>
        <end position="1003"/>
    </location>
</feature>
<gene>
    <name evidence="4" type="ORF">D0Z07_8682</name>
</gene>
<evidence type="ECO:0000256" key="1">
    <source>
        <dbReference type="SAM" id="Coils"/>
    </source>
</evidence>
<comment type="caution">
    <text evidence="4">The sequence shown here is derived from an EMBL/GenBank/DDBJ whole genome shotgun (WGS) entry which is preliminary data.</text>
</comment>
<dbReference type="InterPro" id="IPR033338">
    <property type="entry name" value="Spc105/Spc7"/>
</dbReference>